<dbReference type="InterPro" id="IPR048846">
    <property type="entry name" value="PaaX-like_central"/>
</dbReference>
<evidence type="ECO:0000256" key="1">
    <source>
        <dbReference type="SAM" id="Phobius"/>
    </source>
</evidence>
<dbReference type="Proteomes" id="UP000178572">
    <property type="component" value="Unassembled WGS sequence"/>
</dbReference>
<reference evidence="3 4" key="1">
    <citation type="journal article" date="2016" name="Nat. Commun.">
        <title>Thousands of microbial genomes shed light on interconnected biogeochemical processes in an aquifer system.</title>
        <authorList>
            <person name="Anantharaman K."/>
            <person name="Brown C.T."/>
            <person name="Hug L.A."/>
            <person name="Sharon I."/>
            <person name="Castelle C.J."/>
            <person name="Probst A.J."/>
            <person name="Thomas B.C."/>
            <person name="Singh A."/>
            <person name="Wilkins M.J."/>
            <person name="Karaoz U."/>
            <person name="Brodie E.L."/>
            <person name="Williams K.H."/>
            <person name="Hubbard S.S."/>
            <person name="Banfield J.F."/>
        </authorList>
    </citation>
    <scope>NUCLEOTIDE SEQUENCE [LARGE SCALE GENOMIC DNA]</scope>
</reference>
<feature type="transmembrane region" description="Helical" evidence="1">
    <location>
        <begin position="20"/>
        <end position="50"/>
    </location>
</feature>
<dbReference type="Pfam" id="PF20803">
    <property type="entry name" value="PaaX_M"/>
    <property type="match status" value="1"/>
</dbReference>
<dbReference type="STRING" id="1798500.A3C21_00765"/>
<sequence length="195" mass="22615">MNGERGKRDLFDIRTGKELLVALLLGGGMLTLMGTAPWLLAAGIPAAMMLKDSPKNRRKLSYSWWYAKKRKYISAVPRSGKTLIELTEEGKRVAAMHLLKMRAHQASRPKTWDRKWRLILFDVSMEDHLKRNAFRHLIKRLGAIKLQQSVWIYPHDCSEEISFLVKVLGFDERQVRVVVAETIGDDRAFRRHYKV</sequence>
<feature type="domain" description="Transcriptional repressor PaaX-like central Cas2-like" evidence="2">
    <location>
        <begin position="110"/>
        <end position="184"/>
    </location>
</feature>
<evidence type="ECO:0000259" key="2">
    <source>
        <dbReference type="Pfam" id="PF20803"/>
    </source>
</evidence>
<evidence type="ECO:0000313" key="3">
    <source>
        <dbReference type="EMBL" id="OGG67239.1"/>
    </source>
</evidence>
<dbReference type="AlphaFoldDB" id="A0A1F6E0P2"/>
<keyword evidence="1" id="KW-1133">Transmembrane helix</keyword>
<comment type="caution">
    <text evidence="3">The sequence shown here is derived from an EMBL/GenBank/DDBJ whole genome shotgun (WGS) entry which is preliminary data.</text>
</comment>
<dbReference type="EMBL" id="MFLN01000021">
    <property type="protein sequence ID" value="OGG67239.1"/>
    <property type="molecule type" value="Genomic_DNA"/>
</dbReference>
<keyword evidence="1" id="KW-0472">Membrane</keyword>
<name>A0A1F6E0P2_9BACT</name>
<protein>
    <recommendedName>
        <fullName evidence="2">Transcriptional repressor PaaX-like central Cas2-like domain-containing protein</fullName>
    </recommendedName>
</protein>
<keyword evidence="1" id="KW-0812">Transmembrane</keyword>
<accession>A0A1F6E0P2</accession>
<evidence type="ECO:0000313" key="4">
    <source>
        <dbReference type="Proteomes" id="UP000178572"/>
    </source>
</evidence>
<dbReference type="Gene3D" id="3.30.70.2650">
    <property type="match status" value="1"/>
</dbReference>
<organism evidence="3 4">
    <name type="scientific">Candidatus Kaiserbacteria bacterium RIFCSPHIGHO2_02_FULL_59_21</name>
    <dbReference type="NCBI Taxonomy" id="1798500"/>
    <lineage>
        <taxon>Bacteria</taxon>
        <taxon>Candidatus Kaiseribacteriota</taxon>
    </lineage>
</organism>
<proteinExistence type="predicted"/>
<gene>
    <name evidence="3" type="ORF">A3C21_00765</name>
</gene>